<reference evidence="4 5" key="1">
    <citation type="submission" date="2019-02" db="EMBL/GenBank/DDBJ databases">
        <title>Genome sequence of the sea-ice species Brumimicrobium glaciale.</title>
        <authorList>
            <person name="Bowman J.P."/>
        </authorList>
    </citation>
    <scope>NUCLEOTIDE SEQUENCE [LARGE SCALE GENOMIC DNA]</scope>
    <source>
        <strain evidence="4 5">IC156</strain>
    </source>
</reference>
<keyword evidence="5" id="KW-1185">Reference proteome</keyword>
<dbReference type="OrthoDB" id="9811998at2"/>
<dbReference type="GO" id="GO:0046872">
    <property type="term" value="F:metal ion binding"/>
    <property type="evidence" value="ECO:0007669"/>
    <property type="project" value="UniProtKB-KW"/>
</dbReference>
<dbReference type="Gene3D" id="3.40.30.10">
    <property type="entry name" value="Glutaredoxin"/>
    <property type="match status" value="1"/>
</dbReference>
<dbReference type="EMBL" id="SETE01000001">
    <property type="protein sequence ID" value="RYM35888.1"/>
    <property type="molecule type" value="Genomic_DNA"/>
</dbReference>
<dbReference type="PANTHER" id="PTHR12151:SF25">
    <property type="entry name" value="LINALOOL DEHYDRATASE_ISOMERASE DOMAIN-CONTAINING PROTEIN"/>
    <property type="match status" value="1"/>
</dbReference>
<keyword evidence="2" id="KW-0479">Metal-binding</keyword>
<keyword evidence="2" id="KW-0186">Copper</keyword>
<gene>
    <name evidence="4" type="ORF">ERX46_02530</name>
</gene>
<sequence>MKKYIILSLTALFSLGMLNSCSDKEAEEVQEEEVELKTEKKEFTGELPELSVYNLPSNWTNQNGEDIQLEDLKGDVVVAVMIYTTCKAACPRLVADVRRIYDKVSDKANKQVKYVFVSIDPDTDTPERMKEFAKENEMDSDQWVFLRGDIDDTREFAAVLAVSYKRISPLDFSHSNIISVFDQEGVLVHQKEGLGVDDSETIEVIEKLAM</sequence>
<dbReference type="SUPFAM" id="SSF52833">
    <property type="entry name" value="Thioredoxin-like"/>
    <property type="match status" value="1"/>
</dbReference>
<dbReference type="RefSeq" id="WP_130092254.1">
    <property type="nucleotide sequence ID" value="NZ_SETE01000001.1"/>
</dbReference>
<evidence type="ECO:0000256" key="3">
    <source>
        <dbReference type="PIRSR" id="PIRSR603782-2"/>
    </source>
</evidence>
<feature type="disulfide bond" description="Redox-active" evidence="3">
    <location>
        <begin position="86"/>
        <end position="90"/>
    </location>
</feature>
<dbReference type="Pfam" id="PF02630">
    <property type="entry name" value="SCO1-SenC"/>
    <property type="match status" value="1"/>
</dbReference>
<keyword evidence="3" id="KW-1015">Disulfide bond</keyword>
<evidence type="ECO:0000256" key="2">
    <source>
        <dbReference type="PIRSR" id="PIRSR603782-1"/>
    </source>
</evidence>
<comment type="caution">
    <text evidence="4">The sequence shown here is derived from an EMBL/GenBank/DDBJ whole genome shotgun (WGS) entry which is preliminary data.</text>
</comment>
<dbReference type="CDD" id="cd02968">
    <property type="entry name" value="SCO"/>
    <property type="match status" value="1"/>
</dbReference>
<dbReference type="AlphaFoldDB" id="A0A4Q4KQM1"/>
<dbReference type="PANTHER" id="PTHR12151">
    <property type="entry name" value="ELECTRON TRANSPORT PROTIN SCO1/SENC FAMILY MEMBER"/>
    <property type="match status" value="1"/>
</dbReference>
<feature type="binding site" evidence="2">
    <location>
        <position position="86"/>
    </location>
    <ligand>
        <name>Cu cation</name>
        <dbReference type="ChEBI" id="CHEBI:23378"/>
    </ligand>
</feature>
<dbReference type="InterPro" id="IPR003782">
    <property type="entry name" value="SCO1/SenC"/>
</dbReference>
<proteinExistence type="inferred from homology"/>
<protein>
    <submittedName>
        <fullName evidence="4">SCO family protein</fullName>
    </submittedName>
</protein>
<dbReference type="InterPro" id="IPR036249">
    <property type="entry name" value="Thioredoxin-like_sf"/>
</dbReference>
<evidence type="ECO:0000313" key="5">
    <source>
        <dbReference type="Proteomes" id="UP000293952"/>
    </source>
</evidence>
<feature type="binding site" evidence="2">
    <location>
        <position position="90"/>
    </location>
    <ligand>
        <name>Cu cation</name>
        <dbReference type="ChEBI" id="CHEBI:23378"/>
    </ligand>
</feature>
<organism evidence="4 5">
    <name type="scientific">Brumimicrobium glaciale</name>
    <dbReference type="NCBI Taxonomy" id="200475"/>
    <lineage>
        <taxon>Bacteria</taxon>
        <taxon>Pseudomonadati</taxon>
        <taxon>Bacteroidota</taxon>
        <taxon>Flavobacteriia</taxon>
        <taxon>Flavobacteriales</taxon>
        <taxon>Crocinitomicaceae</taxon>
        <taxon>Brumimicrobium</taxon>
    </lineage>
</organism>
<name>A0A4Q4KQM1_9FLAO</name>
<feature type="binding site" evidence="2">
    <location>
        <position position="174"/>
    </location>
    <ligand>
        <name>Cu cation</name>
        <dbReference type="ChEBI" id="CHEBI:23378"/>
    </ligand>
</feature>
<evidence type="ECO:0000313" key="4">
    <source>
        <dbReference type="EMBL" id="RYM35888.1"/>
    </source>
</evidence>
<evidence type="ECO:0000256" key="1">
    <source>
        <dbReference type="ARBA" id="ARBA00010996"/>
    </source>
</evidence>
<dbReference type="Proteomes" id="UP000293952">
    <property type="component" value="Unassembled WGS sequence"/>
</dbReference>
<comment type="similarity">
    <text evidence="1">Belongs to the SCO1/2 family.</text>
</comment>
<accession>A0A4Q4KQM1</accession>